<dbReference type="SMR" id="A2DF18"/>
<evidence type="ECO:0000313" key="1">
    <source>
        <dbReference type="EMBL" id="EAY21010.1"/>
    </source>
</evidence>
<proteinExistence type="predicted"/>
<dbReference type="VEuPathDB" id="TrichDB:TVAGG3_0531620"/>
<dbReference type="AlphaFoldDB" id="A2DF18"/>
<dbReference type="VEuPathDB" id="TrichDB:TVAG_172670"/>
<evidence type="ECO:0000313" key="2">
    <source>
        <dbReference type="Proteomes" id="UP000001542"/>
    </source>
</evidence>
<reference evidence="1" key="2">
    <citation type="journal article" date="2007" name="Science">
        <title>Draft genome sequence of the sexually transmitted pathogen Trichomonas vaginalis.</title>
        <authorList>
            <person name="Carlton J.M."/>
            <person name="Hirt R.P."/>
            <person name="Silva J.C."/>
            <person name="Delcher A.L."/>
            <person name="Schatz M."/>
            <person name="Zhao Q."/>
            <person name="Wortman J.R."/>
            <person name="Bidwell S.L."/>
            <person name="Alsmark U.C.M."/>
            <person name="Besteiro S."/>
            <person name="Sicheritz-Ponten T."/>
            <person name="Noel C.J."/>
            <person name="Dacks J.B."/>
            <person name="Foster P.G."/>
            <person name="Simillion C."/>
            <person name="Van de Peer Y."/>
            <person name="Miranda-Saavedra D."/>
            <person name="Barton G.J."/>
            <person name="Westrop G.D."/>
            <person name="Mueller S."/>
            <person name="Dessi D."/>
            <person name="Fiori P.L."/>
            <person name="Ren Q."/>
            <person name="Paulsen I."/>
            <person name="Zhang H."/>
            <person name="Bastida-Corcuera F.D."/>
            <person name="Simoes-Barbosa A."/>
            <person name="Brown M.T."/>
            <person name="Hayes R.D."/>
            <person name="Mukherjee M."/>
            <person name="Okumura C.Y."/>
            <person name="Schneider R."/>
            <person name="Smith A.J."/>
            <person name="Vanacova S."/>
            <person name="Villalvazo M."/>
            <person name="Haas B.J."/>
            <person name="Pertea M."/>
            <person name="Feldblyum T.V."/>
            <person name="Utterback T.R."/>
            <person name="Shu C.L."/>
            <person name="Osoegawa K."/>
            <person name="de Jong P.J."/>
            <person name="Hrdy I."/>
            <person name="Horvathova L."/>
            <person name="Zubacova Z."/>
            <person name="Dolezal P."/>
            <person name="Malik S.B."/>
            <person name="Logsdon J.M. Jr."/>
            <person name="Henze K."/>
            <person name="Gupta A."/>
            <person name="Wang C.C."/>
            <person name="Dunne R.L."/>
            <person name="Upcroft J.A."/>
            <person name="Upcroft P."/>
            <person name="White O."/>
            <person name="Salzberg S.L."/>
            <person name="Tang P."/>
            <person name="Chiu C.-H."/>
            <person name="Lee Y.-S."/>
            <person name="Embley T.M."/>
            <person name="Coombs G.H."/>
            <person name="Mottram J.C."/>
            <person name="Tachezy J."/>
            <person name="Fraser-Liggett C.M."/>
            <person name="Johnson P.J."/>
        </authorList>
    </citation>
    <scope>NUCLEOTIDE SEQUENCE [LARGE SCALE GENOMIC DNA]</scope>
    <source>
        <strain evidence="1">G3</strain>
    </source>
</reference>
<dbReference type="InParanoid" id="A2DF18"/>
<name>A2DF18_TRIV3</name>
<dbReference type="RefSeq" id="XP_001581996.1">
    <property type="nucleotide sequence ID" value="XM_001581946.1"/>
</dbReference>
<reference evidence="1" key="1">
    <citation type="submission" date="2006-10" db="EMBL/GenBank/DDBJ databases">
        <authorList>
            <person name="Amadeo P."/>
            <person name="Zhao Q."/>
            <person name="Wortman J."/>
            <person name="Fraser-Liggett C."/>
            <person name="Carlton J."/>
        </authorList>
    </citation>
    <scope>NUCLEOTIDE SEQUENCE</scope>
    <source>
        <strain evidence="1">G3</strain>
    </source>
</reference>
<keyword evidence="2" id="KW-1185">Reference proteome</keyword>
<dbReference type="EMBL" id="DS113193">
    <property type="protein sequence ID" value="EAY21010.1"/>
    <property type="molecule type" value="Genomic_DNA"/>
</dbReference>
<gene>
    <name evidence="1" type="ORF">TVAG_172670</name>
</gene>
<dbReference type="KEGG" id="tva:5466557"/>
<dbReference type="Proteomes" id="UP000001542">
    <property type="component" value="Unassembled WGS sequence"/>
</dbReference>
<sequence>MSSPLGIHARKHFEFICQAKISTRTKYTGTLIPLFTCTDTNYSLIMRDYTDILNMREELNLLNRSVHSLLKRLVPPYISDIMTNNHMKDVFVSHESAVAAMCLKPSQEIVSQDSDLLDDCDITQVCISIVDKVLGSYQDISRIRTFNGNFLFVTSLFNDDEKTDKVTYLLSFLEEAVAEINKYMMFKMLVSCTISYGGPIYACITGISKTMFDVLGNELTECFDNLDIVPPGKIIFTSEAYDRMKDHSISSQFIPPRQLKKKVYIMNNYLGMNFNSVSPEL</sequence>
<accession>A2DF18</accession>
<protein>
    <submittedName>
        <fullName evidence="1">Adenylate cyclase, putative</fullName>
    </submittedName>
</protein>
<organism evidence="1 2">
    <name type="scientific">Trichomonas vaginalis (strain ATCC PRA-98 / G3)</name>
    <dbReference type="NCBI Taxonomy" id="412133"/>
    <lineage>
        <taxon>Eukaryota</taxon>
        <taxon>Metamonada</taxon>
        <taxon>Parabasalia</taxon>
        <taxon>Trichomonadida</taxon>
        <taxon>Trichomonadidae</taxon>
        <taxon>Trichomonas</taxon>
    </lineage>
</organism>